<organism evidence="2 3">
    <name type="scientific">Steroidobacter flavus</name>
    <dbReference type="NCBI Taxonomy" id="1842136"/>
    <lineage>
        <taxon>Bacteria</taxon>
        <taxon>Pseudomonadati</taxon>
        <taxon>Pseudomonadota</taxon>
        <taxon>Gammaproteobacteria</taxon>
        <taxon>Steroidobacterales</taxon>
        <taxon>Steroidobacteraceae</taxon>
        <taxon>Steroidobacter</taxon>
    </lineage>
</organism>
<feature type="domain" description="AAA+ ATPase" evidence="1">
    <location>
        <begin position="39"/>
        <end position="169"/>
    </location>
</feature>
<reference evidence="3" key="1">
    <citation type="journal article" date="2019" name="Int. J. Syst. Evol. Microbiol.">
        <title>The Global Catalogue of Microorganisms (GCM) 10K type strain sequencing project: providing services to taxonomists for standard genome sequencing and annotation.</title>
        <authorList>
            <consortium name="The Broad Institute Genomics Platform"/>
            <consortium name="The Broad Institute Genome Sequencing Center for Infectious Disease"/>
            <person name="Wu L."/>
            <person name="Ma J."/>
        </authorList>
    </citation>
    <scope>NUCLEOTIDE SEQUENCE [LARGE SCALE GENOMIC DNA]</scope>
    <source>
        <strain evidence="3">CGMCC 1.10759</strain>
    </source>
</reference>
<dbReference type="EMBL" id="JBHSDU010000015">
    <property type="protein sequence ID" value="MFC4313738.1"/>
    <property type="molecule type" value="Genomic_DNA"/>
</dbReference>
<evidence type="ECO:0000259" key="1">
    <source>
        <dbReference type="SMART" id="SM00382"/>
    </source>
</evidence>
<feature type="domain" description="AAA+ ATPase" evidence="1">
    <location>
        <begin position="286"/>
        <end position="426"/>
    </location>
</feature>
<dbReference type="InterPro" id="IPR003959">
    <property type="entry name" value="ATPase_AAA_core"/>
</dbReference>
<name>A0ABV8T1K9_9GAMM</name>
<comment type="caution">
    <text evidence="2">The sequence shown here is derived from an EMBL/GenBank/DDBJ whole genome shotgun (WGS) entry which is preliminary data.</text>
</comment>
<keyword evidence="3" id="KW-1185">Reference proteome</keyword>
<dbReference type="Gene3D" id="1.10.8.60">
    <property type="match status" value="1"/>
</dbReference>
<dbReference type="RefSeq" id="WP_380604325.1">
    <property type="nucleotide sequence ID" value="NZ_JBHSDU010000015.1"/>
</dbReference>
<dbReference type="SMART" id="SM00382">
    <property type="entry name" value="AAA"/>
    <property type="match status" value="2"/>
</dbReference>
<evidence type="ECO:0000313" key="2">
    <source>
        <dbReference type="EMBL" id="MFC4313738.1"/>
    </source>
</evidence>
<dbReference type="Pfam" id="PF00004">
    <property type="entry name" value="AAA"/>
    <property type="match status" value="2"/>
</dbReference>
<dbReference type="Proteomes" id="UP001595904">
    <property type="component" value="Unassembled WGS sequence"/>
</dbReference>
<dbReference type="SUPFAM" id="SSF52540">
    <property type="entry name" value="P-loop containing nucleoside triphosphate hydrolases"/>
    <property type="match status" value="2"/>
</dbReference>
<dbReference type="InterPro" id="IPR003593">
    <property type="entry name" value="AAA+_ATPase"/>
</dbReference>
<evidence type="ECO:0000313" key="3">
    <source>
        <dbReference type="Proteomes" id="UP001595904"/>
    </source>
</evidence>
<dbReference type="Gene3D" id="3.40.50.300">
    <property type="entry name" value="P-loop containing nucleotide triphosphate hydrolases"/>
    <property type="match status" value="2"/>
</dbReference>
<dbReference type="PANTHER" id="PTHR23077">
    <property type="entry name" value="AAA-FAMILY ATPASE"/>
    <property type="match status" value="1"/>
</dbReference>
<dbReference type="InterPro" id="IPR027417">
    <property type="entry name" value="P-loop_NTPase"/>
</dbReference>
<accession>A0ABV8T1K9</accession>
<proteinExistence type="predicted"/>
<protein>
    <submittedName>
        <fullName evidence="2">AAA family ATPase</fullName>
    </submittedName>
</protein>
<dbReference type="InterPro" id="IPR050168">
    <property type="entry name" value="AAA_ATPase_domain"/>
</dbReference>
<gene>
    <name evidence="2" type="ORF">ACFPN2_31985</name>
</gene>
<sequence>MTTPVNVRSVTALRAGSTLPALTPSQATIFNRALAITEGSPFVVVQGDQGVGKTTILQHLHARFGGRFISCAELLDAIAARHPHAIEESIRGLLDGALTRDDVVFVDDLDAVEKVTRMSNAYPRPHLFNVVLKDIFNRVRLAKKKLFLSNTTADFYSTVEGQSVILECPPLQPADYQALITAWLGKEHVARLNIESIYRRSGKLTAYQLQATCGILLAHGRQSPTTEEFTRAVSENLLSSNLDVAEVEKIEFSALKGAKEIVEKLERTILLPLKEPELAKALGLKPKRGVLLHGHPGTGKTTIGRALAHQMAGQFFMIDGSFVGGSPGFFRRLDRLFEDAIANSPSIVFIDDADVLFKADNGGINRYLLTKLDGLASESVGHVCVMMTAMDVADMPPALLRSGRMEVWLETRLPTSDTRIEIVRHFSSDLPKQHHEFDEAKLSQLTDGFTPADLRRLVGDARGFLAYDQHKGRTVQRFEEYLYVSAAEIADIKAKIAAISPKRGAVSAR</sequence>